<dbReference type="InterPro" id="IPR036866">
    <property type="entry name" value="RibonucZ/Hydroxyglut_hydro"/>
</dbReference>
<dbReference type="RefSeq" id="WP_059891086.1">
    <property type="nucleotide sequence ID" value="NZ_CP013461.1"/>
</dbReference>
<dbReference type="STRING" id="1503054.WT74_24170"/>
<evidence type="ECO:0000256" key="2">
    <source>
        <dbReference type="ARBA" id="ARBA00007749"/>
    </source>
</evidence>
<dbReference type="CDD" id="cd07730">
    <property type="entry name" value="metallo-hydrolase-like_MBL-fold"/>
    <property type="match status" value="1"/>
</dbReference>
<dbReference type="SUPFAM" id="SSF56281">
    <property type="entry name" value="Metallo-hydrolase/oxidoreductase"/>
    <property type="match status" value="1"/>
</dbReference>
<proteinExistence type="inferred from homology"/>
<organism evidence="6">
    <name type="scientific">Burkholderia stagnalis</name>
    <dbReference type="NCBI Taxonomy" id="1503054"/>
    <lineage>
        <taxon>Bacteria</taxon>
        <taxon>Pseudomonadati</taxon>
        <taxon>Pseudomonadota</taxon>
        <taxon>Betaproteobacteria</taxon>
        <taxon>Burkholderiales</taxon>
        <taxon>Burkholderiaceae</taxon>
        <taxon>Burkholderia</taxon>
        <taxon>Burkholderia cepacia complex</taxon>
    </lineage>
</organism>
<dbReference type="PANTHER" id="PTHR42978">
    <property type="entry name" value="QUORUM-QUENCHING LACTONASE YTNP-RELATED-RELATED"/>
    <property type="match status" value="1"/>
</dbReference>
<dbReference type="KEGG" id="bstg:WT74_24170"/>
<sequence length="268" mass="29153">MATITAFEAGYCTHPGCVALRGAGFSACAFPSRCYLLQANGRRWLWDTGYASHFLDHTRRGVFALYRKVTPVYFDAADAIAAQLAREGLRPADLDGIVVSHFHGDHIAGLRDFPGVPMICSGDGWRATRPLRGIAALRRGFVPGLMPDDFDTRARFVESFERVALPAELAPFEHAYTLPNAGGDILLVELPGHAAGHLGAFVATDSGWVLLASDSAWSPQGYREPRGPSRIAHLIMDDPRAYYATLDRLHRLDAGGRATILLTHEGAL</sequence>
<dbReference type="PANTHER" id="PTHR42978:SF2">
    <property type="entry name" value="102 KBASES UNSTABLE REGION: FROM 1 TO 119443"/>
    <property type="match status" value="1"/>
</dbReference>
<evidence type="ECO:0000256" key="1">
    <source>
        <dbReference type="ARBA" id="ARBA00001947"/>
    </source>
</evidence>
<dbReference type="AlphaFoldDB" id="A0A104US23"/>
<evidence type="ECO:0000313" key="6">
    <source>
        <dbReference type="EMBL" id="KWA58786.1"/>
    </source>
</evidence>
<dbReference type="InterPro" id="IPR051013">
    <property type="entry name" value="MBL_superfamily_lactonases"/>
</dbReference>
<dbReference type="Pfam" id="PF00753">
    <property type="entry name" value="Lactamase_B"/>
    <property type="match status" value="1"/>
</dbReference>
<keyword evidence="3" id="KW-0479">Metal-binding</keyword>
<dbReference type="EMBL" id="LPHB01000056">
    <property type="protein sequence ID" value="KWA58786.1"/>
    <property type="molecule type" value="Genomic_DNA"/>
</dbReference>
<gene>
    <name evidence="6" type="ORF">WT44_21775</name>
</gene>
<comment type="cofactor">
    <cofactor evidence="1">
        <name>Zn(2+)</name>
        <dbReference type="ChEBI" id="CHEBI:29105"/>
    </cofactor>
</comment>
<keyword evidence="5" id="KW-0862">Zinc</keyword>
<dbReference type="GO" id="GO:0046872">
    <property type="term" value="F:metal ion binding"/>
    <property type="evidence" value="ECO:0007669"/>
    <property type="project" value="UniProtKB-KW"/>
</dbReference>
<evidence type="ECO:0000313" key="7">
    <source>
        <dbReference type="Proteomes" id="UP000068603"/>
    </source>
</evidence>
<comment type="similarity">
    <text evidence="2">Belongs to the metallo-beta-lactamase superfamily.</text>
</comment>
<evidence type="ECO:0000256" key="5">
    <source>
        <dbReference type="ARBA" id="ARBA00022833"/>
    </source>
</evidence>
<dbReference type="Proteomes" id="UP000068603">
    <property type="component" value="Unassembled WGS sequence"/>
</dbReference>
<keyword evidence="4 6" id="KW-0378">Hydrolase</keyword>
<dbReference type="SMART" id="SM00849">
    <property type="entry name" value="Lactamase_B"/>
    <property type="match status" value="1"/>
</dbReference>
<name>A0A104US23_9BURK</name>
<accession>A0A104US23</accession>
<dbReference type="Gene3D" id="3.60.15.10">
    <property type="entry name" value="Ribonuclease Z/Hydroxyacylglutathione hydrolase-like"/>
    <property type="match status" value="1"/>
</dbReference>
<dbReference type="InterPro" id="IPR001279">
    <property type="entry name" value="Metallo-B-lactamas"/>
</dbReference>
<protein>
    <submittedName>
        <fullName evidence="6">MBL fold metallo-hydrolase</fullName>
    </submittedName>
</protein>
<comment type="caution">
    <text evidence="6">The sequence shown here is derived from an EMBL/GenBank/DDBJ whole genome shotgun (WGS) entry which is preliminary data.</text>
</comment>
<reference evidence="6 7" key="1">
    <citation type="submission" date="2015-11" db="EMBL/GenBank/DDBJ databases">
        <title>Expanding the genomic diversity of Burkholderia species for the development of highly accurate diagnostics.</title>
        <authorList>
            <person name="Sahl J."/>
            <person name="Keim P."/>
            <person name="Wagner D."/>
        </authorList>
    </citation>
    <scope>NUCLEOTIDE SEQUENCE [LARGE SCALE GENOMIC DNA]</scope>
    <source>
        <strain evidence="6 7">MSMB1960WGS</strain>
    </source>
</reference>
<evidence type="ECO:0000256" key="3">
    <source>
        <dbReference type="ARBA" id="ARBA00022723"/>
    </source>
</evidence>
<evidence type="ECO:0000256" key="4">
    <source>
        <dbReference type="ARBA" id="ARBA00022801"/>
    </source>
</evidence>
<dbReference type="GO" id="GO:0016787">
    <property type="term" value="F:hydrolase activity"/>
    <property type="evidence" value="ECO:0007669"/>
    <property type="project" value="UniProtKB-KW"/>
</dbReference>